<gene>
    <name evidence="3" type="primary">nagC_1</name>
    <name evidence="2" type="ORF">TK11N_01970</name>
    <name evidence="3" type="ORF">TK2N_01620</name>
</gene>
<evidence type="ECO:0000313" key="2">
    <source>
        <dbReference type="EMBL" id="GEQ48345.1"/>
    </source>
</evidence>
<evidence type="ECO:0000256" key="1">
    <source>
        <dbReference type="ARBA" id="ARBA00006479"/>
    </source>
</evidence>
<dbReference type="EMBL" id="BKBQ01000002">
    <property type="protein sequence ID" value="GEQ53318.1"/>
    <property type="molecule type" value="Genomic_DNA"/>
</dbReference>
<dbReference type="PANTHER" id="PTHR18964:SF170">
    <property type="entry name" value="SUGAR KINASE"/>
    <property type="match status" value="1"/>
</dbReference>
<protein>
    <submittedName>
        <fullName evidence="3">Transcriptional regulator / sugar kinase NagC</fullName>
    </submittedName>
</protein>
<dbReference type="Pfam" id="PF00480">
    <property type="entry name" value="ROK"/>
    <property type="match status" value="1"/>
</dbReference>
<sequence length="288" mass="31436">MSLAVFDIGGSSVKYGLWNQQRISQVGHFTTPTTFEKLKAQLQQTITHYEDQITGVAFSAPGAVNVTHRRIDGVSAIPYIHQRPIFDELESYLELPVTIENDANCAGICEMVLGAGKQVKHAVFLVIGTGVGGAIFINGELYKGAHLFGGEFGLMHNQNGKTLSYNGTAVNTAARFSKQYGNKLTGLELFEQKDAGDKRATQAIESMYNHLADSLYNIQVSLDPEMVILGGGISARSELAEELQTRLQKLLTDEGISAILPEIKTCHYQNNANLIGAALNFENKQKSR</sequence>
<reference evidence="3" key="2">
    <citation type="journal article" date="2020" name="Int. Dairy J.">
        <title>Lactic acid bacterial diversity in Brie cheese focusing on salt concentration and pH of isolation medium and characterisation of halophilic and alkaliphilic lactic acid bacterial isolates.</title>
        <authorList>
            <person name="Unno R."/>
            <person name="Matsutani M."/>
            <person name="Suzuki T."/>
            <person name="Kodama K."/>
            <person name="Matsushita H."/>
            <person name="Yamasato K."/>
            <person name="Koizumi Y."/>
            <person name="Ishikawa M."/>
        </authorList>
    </citation>
    <scope>NUCLEOTIDE SEQUENCE</scope>
    <source>
        <strain evidence="3">7C1</strain>
        <strain evidence="2">8C4</strain>
    </source>
</reference>
<name>A0AAN4RIS6_9ENTE</name>
<dbReference type="EMBL" id="BKBO01000002">
    <property type="protein sequence ID" value="GEQ48345.1"/>
    <property type="molecule type" value="Genomic_DNA"/>
</dbReference>
<comment type="caution">
    <text evidence="3">The sequence shown here is derived from an EMBL/GenBank/DDBJ whole genome shotgun (WGS) entry which is preliminary data.</text>
</comment>
<evidence type="ECO:0000313" key="4">
    <source>
        <dbReference type="Proteomes" id="UP000886597"/>
    </source>
</evidence>
<keyword evidence="5" id="KW-1185">Reference proteome</keyword>
<dbReference type="Proteomes" id="UP000886607">
    <property type="component" value="Unassembled WGS sequence"/>
</dbReference>
<dbReference type="PANTHER" id="PTHR18964">
    <property type="entry name" value="ROK (REPRESSOR, ORF, KINASE) FAMILY"/>
    <property type="match status" value="1"/>
</dbReference>
<dbReference type="CDD" id="cd24152">
    <property type="entry name" value="ASKHA_NBD_ROK-like"/>
    <property type="match status" value="1"/>
</dbReference>
<organism evidence="3 4">
    <name type="scientific">Tetragenococcus koreensis</name>
    <dbReference type="NCBI Taxonomy" id="290335"/>
    <lineage>
        <taxon>Bacteria</taxon>
        <taxon>Bacillati</taxon>
        <taxon>Bacillota</taxon>
        <taxon>Bacilli</taxon>
        <taxon>Lactobacillales</taxon>
        <taxon>Enterococcaceae</taxon>
        <taxon>Tetragenococcus</taxon>
    </lineage>
</organism>
<dbReference type="InterPro" id="IPR043129">
    <property type="entry name" value="ATPase_NBD"/>
</dbReference>
<evidence type="ECO:0000313" key="3">
    <source>
        <dbReference type="EMBL" id="GEQ53318.1"/>
    </source>
</evidence>
<dbReference type="InterPro" id="IPR000600">
    <property type="entry name" value="ROK"/>
</dbReference>
<dbReference type="Gene3D" id="3.30.420.40">
    <property type="match status" value="2"/>
</dbReference>
<proteinExistence type="inferred from homology"/>
<keyword evidence="3" id="KW-0418">Kinase</keyword>
<dbReference type="RefSeq" id="WP_202583460.1">
    <property type="nucleotide sequence ID" value="NZ_BKBO01000002.1"/>
</dbReference>
<evidence type="ECO:0000313" key="5">
    <source>
        <dbReference type="Proteomes" id="UP000886607"/>
    </source>
</evidence>
<comment type="similarity">
    <text evidence="1">Belongs to the ROK (NagC/XylR) family.</text>
</comment>
<dbReference type="Proteomes" id="UP000886597">
    <property type="component" value="Unassembled WGS sequence"/>
</dbReference>
<dbReference type="AlphaFoldDB" id="A0AAN4RIS6"/>
<accession>A0AAN4RIS6</accession>
<reference evidence="3" key="1">
    <citation type="submission" date="2019-08" db="EMBL/GenBank/DDBJ databases">
        <authorList>
            <person name="Ishikawa M."/>
            <person name="Suzuki T."/>
            <person name="Matsutani M."/>
        </authorList>
    </citation>
    <scope>NUCLEOTIDE SEQUENCE</scope>
    <source>
        <strain evidence="3">7C1</strain>
        <strain evidence="2">8C4</strain>
    </source>
</reference>
<dbReference type="SUPFAM" id="SSF53067">
    <property type="entry name" value="Actin-like ATPase domain"/>
    <property type="match status" value="1"/>
</dbReference>
<dbReference type="GO" id="GO:0016301">
    <property type="term" value="F:kinase activity"/>
    <property type="evidence" value="ECO:0007669"/>
    <property type="project" value="UniProtKB-KW"/>
</dbReference>
<keyword evidence="3" id="KW-0808">Transferase</keyword>